<comment type="subcellular location">
    <subcellularLocation>
        <location evidence="1">Membrane</location>
    </subcellularLocation>
</comment>
<evidence type="ECO:0000256" key="5">
    <source>
        <dbReference type="ARBA" id="ARBA00023136"/>
    </source>
</evidence>
<proteinExistence type="inferred from homology"/>
<evidence type="ECO:0000256" key="2">
    <source>
        <dbReference type="ARBA" id="ARBA00010131"/>
    </source>
</evidence>
<feature type="transmembrane region" description="Helical" evidence="6">
    <location>
        <begin position="449"/>
        <end position="468"/>
    </location>
</feature>
<dbReference type="EMBL" id="GDIQ01030873">
    <property type="protein sequence ID" value="JAN63864.1"/>
    <property type="molecule type" value="Transcribed_RNA"/>
</dbReference>
<dbReference type="Pfam" id="PF14778">
    <property type="entry name" value="ODR4-like"/>
    <property type="match status" value="1"/>
</dbReference>
<dbReference type="GO" id="GO:0012505">
    <property type="term" value="C:endomembrane system"/>
    <property type="evidence" value="ECO:0007669"/>
    <property type="project" value="TreeGrafter"/>
</dbReference>
<keyword evidence="4 6" id="KW-1133">Transmembrane helix</keyword>
<dbReference type="EMBL" id="GDIQ01092547">
    <property type="protein sequence ID" value="JAL59179.1"/>
    <property type="molecule type" value="Transcribed_RNA"/>
</dbReference>
<dbReference type="OrthoDB" id="21458at2759"/>
<evidence type="ECO:0000256" key="1">
    <source>
        <dbReference type="ARBA" id="ARBA00004370"/>
    </source>
</evidence>
<keyword evidence="5 6" id="KW-0472">Membrane</keyword>
<dbReference type="GO" id="GO:0016020">
    <property type="term" value="C:membrane"/>
    <property type="evidence" value="ECO:0007669"/>
    <property type="project" value="UniProtKB-SubCell"/>
</dbReference>
<dbReference type="GO" id="GO:0008104">
    <property type="term" value="P:intracellular protein localization"/>
    <property type="evidence" value="ECO:0007669"/>
    <property type="project" value="TreeGrafter"/>
</dbReference>
<protein>
    <submittedName>
        <fullName evidence="7">Odr-4</fullName>
    </submittedName>
</protein>
<dbReference type="PANTHER" id="PTHR33966">
    <property type="entry name" value="PROTEIN ODR-4 HOMOLOG"/>
    <property type="match status" value="1"/>
</dbReference>
<name>A0A0P6GNW5_9CRUS</name>
<dbReference type="PANTHER" id="PTHR33966:SF1">
    <property type="entry name" value="PROTEIN ODR-4 HOMOLOG"/>
    <property type="match status" value="1"/>
</dbReference>
<evidence type="ECO:0000256" key="6">
    <source>
        <dbReference type="SAM" id="Phobius"/>
    </source>
</evidence>
<organism evidence="7">
    <name type="scientific">Daphnia magna</name>
    <dbReference type="NCBI Taxonomy" id="35525"/>
    <lineage>
        <taxon>Eukaryota</taxon>
        <taxon>Metazoa</taxon>
        <taxon>Ecdysozoa</taxon>
        <taxon>Arthropoda</taxon>
        <taxon>Crustacea</taxon>
        <taxon>Branchiopoda</taxon>
        <taxon>Diplostraca</taxon>
        <taxon>Cladocera</taxon>
        <taxon>Anomopoda</taxon>
        <taxon>Daphniidae</taxon>
        <taxon>Daphnia</taxon>
    </lineage>
</organism>
<reference evidence="7" key="1">
    <citation type="submission" date="2015-10" db="EMBL/GenBank/DDBJ databases">
        <title>EvidentialGene: Evidence-directed Construction of Complete mRNA Transcriptomes without Genomes.</title>
        <authorList>
            <person name="Gilbert D.G."/>
        </authorList>
    </citation>
    <scope>NUCLEOTIDE SEQUENCE</scope>
</reference>
<accession>A0A0P6GNW5</accession>
<comment type="similarity">
    <text evidence="2">Belongs to the ODR-4 family.</text>
</comment>
<keyword evidence="3 6" id="KW-0812">Transmembrane</keyword>
<evidence type="ECO:0000256" key="4">
    <source>
        <dbReference type="ARBA" id="ARBA00022989"/>
    </source>
</evidence>
<evidence type="ECO:0000313" key="7">
    <source>
        <dbReference type="EMBL" id="JAN63864.1"/>
    </source>
</evidence>
<evidence type="ECO:0000256" key="3">
    <source>
        <dbReference type="ARBA" id="ARBA00022692"/>
    </source>
</evidence>
<sequence length="474" mass="52421">MLIVRKLKEKNTSTINRQRRHLASKKATVVGLLFGQEISAQKSCVIHLARTPDPAIEDEEEESESSLEIQNKNVRKVNSPTEDFDDSLVLDHARQVMRSLPGGITILGVFIVSNTDPFQNPAMNNRIRKLLTSIDVIIGKSSITVRQQLTCERIALHISNTTIKYTCKTLEIDSPLASPKPADWKFVNAAGSPWIELHCTTNVEFFIGLSDSESSGTLRQQLETGIDLYGKAVKQCICLFGGKFSTDLELVDDASTVMGTGKKKSKQQNSEERMKTINVQILIPELEVKQEKQECSSELRFGGQMCIKAYIHGKATVREASQVIREDILRSLWARCDMHCDSLIGEEQRGQPDVKAVLHEPPRRVLAPLPFSPISVSDYLFPGEGPADSLTSLADLLDLGTLLDGDVQDYWEAAAEVNDAELQIQSDSTLLETTISKQNSVAPSSNSRAILLSGLIALLAIVLSYLTLQIFRTN</sequence>
<dbReference type="InterPro" id="IPR029454">
    <property type="entry name" value="ODR-4-like"/>
</dbReference>
<dbReference type="AlphaFoldDB" id="A0A0P6GNW5"/>